<dbReference type="Gene3D" id="1.10.260.40">
    <property type="entry name" value="lambda repressor-like DNA-binding domains"/>
    <property type="match status" value="1"/>
</dbReference>
<keyword evidence="1" id="KW-0238">DNA-binding</keyword>
<evidence type="ECO:0000313" key="4">
    <source>
        <dbReference type="Proteomes" id="UP000654279"/>
    </source>
</evidence>
<dbReference type="Proteomes" id="UP000654279">
    <property type="component" value="Unassembled WGS sequence"/>
</dbReference>
<dbReference type="AlphaFoldDB" id="A0A926HJA0"/>
<dbReference type="InterPro" id="IPR010982">
    <property type="entry name" value="Lambda_DNA-bd_dom_sf"/>
</dbReference>
<evidence type="ECO:0000313" key="3">
    <source>
        <dbReference type="EMBL" id="MBC8529682.1"/>
    </source>
</evidence>
<evidence type="ECO:0000259" key="2">
    <source>
        <dbReference type="PROSITE" id="PS50943"/>
    </source>
</evidence>
<accession>A0A926HJA0</accession>
<dbReference type="PROSITE" id="PS50943">
    <property type="entry name" value="HTH_CROC1"/>
    <property type="match status" value="1"/>
</dbReference>
<name>A0A926HJA0_9FIRM</name>
<dbReference type="PANTHER" id="PTHR46558">
    <property type="entry name" value="TRACRIPTIONAL REGULATORY PROTEIN-RELATED-RELATED"/>
    <property type="match status" value="1"/>
</dbReference>
<dbReference type="Pfam" id="PF01381">
    <property type="entry name" value="HTH_3"/>
    <property type="match status" value="1"/>
</dbReference>
<proteinExistence type="predicted"/>
<organism evidence="3 4">
    <name type="scientific">Luoshenia tenuis</name>
    <dbReference type="NCBI Taxonomy" id="2763654"/>
    <lineage>
        <taxon>Bacteria</taxon>
        <taxon>Bacillati</taxon>
        <taxon>Bacillota</taxon>
        <taxon>Clostridia</taxon>
        <taxon>Christensenellales</taxon>
        <taxon>Christensenellaceae</taxon>
        <taxon>Luoshenia</taxon>
    </lineage>
</organism>
<dbReference type="SMART" id="SM00530">
    <property type="entry name" value="HTH_XRE"/>
    <property type="match status" value="1"/>
</dbReference>
<reference evidence="3" key="1">
    <citation type="submission" date="2020-08" db="EMBL/GenBank/DDBJ databases">
        <title>Genome public.</title>
        <authorList>
            <person name="Liu C."/>
            <person name="Sun Q."/>
        </authorList>
    </citation>
    <scope>NUCLEOTIDE SEQUENCE</scope>
    <source>
        <strain evidence="3">NSJ-44</strain>
    </source>
</reference>
<dbReference type="InterPro" id="IPR001387">
    <property type="entry name" value="Cro/C1-type_HTH"/>
</dbReference>
<dbReference type="PANTHER" id="PTHR46558:SF4">
    <property type="entry name" value="DNA-BIDING PHAGE PROTEIN"/>
    <property type="match status" value="1"/>
</dbReference>
<dbReference type="RefSeq" id="WP_249285507.1">
    <property type="nucleotide sequence ID" value="NZ_JACRSO010000004.1"/>
</dbReference>
<dbReference type="GO" id="GO:0003677">
    <property type="term" value="F:DNA binding"/>
    <property type="evidence" value="ECO:0007669"/>
    <property type="project" value="UniProtKB-KW"/>
</dbReference>
<protein>
    <submittedName>
        <fullName evidence="3">Helix-turn-helix transcriptional regulator</fullName>
    </submittedName>
</protein>
<gene>
    <name evidence="3" type="ORF">H8699_09605</name>
</gene>
<feature type="domain" description="HTH cro/C1-type" evidence="2">
    <location>
        <begin position="5"/>
        <end position="59"/>
    </location>
</feature>
<keyword evidence="4" id="KW-1185">Reference proteome</keyword>
<dbReference type="CDD" id="cd00093">
    <property type="entry name" value="HTH_XRE"/>
    <property type="match status" value="1"/>
</dbReference>
<dbReference type="EMBL" id="JACRSO010000004">
    <property type="protein sequence ID" value="MBC8529682.1"/>
    <property type="molecule type" value="Genomic_DNA"/>
</dbReference>
<evidence type="ECO:0000256" key="1">
    <source>
        <dbReference type="ARBA" id="ARBA00023125"/>
    </source>
</evidence>
<dbReference type="SUPFAM" id="SSF47413">
    <property type="entry name" value="lambda repressor-like DNA-binding domains"/>
    <property type="match status" value="1"/>
</dbReference>
<sequence length="108" mass="12243">MGERLYRLREELGLSQRAFARKVGISQATVSAVELGKRELSTGQIKMVCGAFMVNEAWLLRGEGEMFQPAKDANEFLEALNQMDAGMRQLTLKIARLILQEQERREGK</sequence>
<comment type="caution">
    <text evidence="3">The sequence shown here is derived from an EMBL/GenBank/DDBJ whole genome shotgun (WGS) entry which is preliminary data.</text>
</comment>